<feature type="binding site" evidence="3">
    <location>
        <begin position="140"/>
        <end position="143"/>
    </location>
    <ligand>
        <name>GTP</name>
        <dbReference type="ChEBI" id="CHEBI:37565"/>
    </ligand>
</feature>
<gene>
    <name evidence="3" type="primary">rsgA</name>
    <name evidence="6" type="ORF">ucyna2_01070</name>
</gene>
<dbReference type="InterPro" id="IPR030378">
    <property type="entry name" value="G_CP_dom"/>
</dbReference>
<comment type="cofactor">
    <cofactor evidence="3">
        <name>Zn(2+)</name>
        <dbReference type="ChEBI" id="CHEBI:29105"/>
    </cofactor>
    <text evidence="3">Binds 1 zinc ion per subunit.</text>
</comment>
<reference evidence="6 7" key="1">
    <citation type="submission" date="2014-08" db="EMBL/GenBank/DDBJ databases">
        <title>Comparative genomics reveals surprising divergence of two closely related strains of uncultivated UCYN-A cyanobacteria.</title>
        <authorList>
            <person name="Bombar D."/>
            <person name="Heller P."/>
            <person name="Sanchez-Baracaldo P."/>
            <person name="Carter B.J."/>
            <person name="Zert J.P."/>
        </authorList>
    </citation>
    <scope>NUCLEOTIDE SEQUENCE [LARGE SCALE GENOMIC DNA]</scope>
</reference>
<evidence type="ECO:0000256" key="3">
    <source>
        <dbReference type="HAMAP-Rule" id="MF_01820"/>
    </source>
</evidence>
<dbReference type="GO" id="GO:0005525">
    <property type="term" value="F:GTP binding"/>
    <property type="evidence" value="ECO:0007669"/>
    <property type="project" value="UniProtKB-UniRule"/>
</dbReference>
<dbReference type="SUPFAM" id="SSF52540">
    <property type="entry name" value="P-loop containing nucleoside triphosphate hydrolases"/>
    <property type="match status" value="1"/>
</dbReference>
<dbReference type="Proteomes" id="UP000028922">
    <property type="component" value="Unassembled WGS sequence"/>
</dbReference>
<comment type="subcellular location">
    <subcellularLocation>
        <location evidence="3">Cytoplasm</location>
    </subcellularLocation>
</comment>
<sequence length="369" mass="42649">MYDINSTHDCSSTTVPKLFGTVVAIQANFYRVHLDKNYGDENSYSIPYLLCTRRSRLKKIGQNVMVGDRVTIVKSNHEDSRGSIVSILPRKTELSRPQVANADQILLLFPFKEPELEPWQLSRFLVKAESTLIPLVLCFNKVDLLETEEQTRWKMRLDEWGYSPLLISTFTIQGFQQLSDCLQNKFTILAGPSGAGKSSLINKLVPNIEQRVNEVSGKLRKGRHTTRHVELFRLPGGGLIADTPGFNQADLQCDPYKLINYFPEAKAQLKQGKCQFNNCLHKSEPNCIVSKNWERYRHYLTILAEILLQKEVDQKIKVQESTLKLKIKAFGKECYEPKLEIKKYRRHSRKDRKQNLQELYENENLEDLE</sequence>
<dbReference type="InterPro" id="IPR010914">
    <property type="entry name" value="RsgA_GTPase_dom"/>
</dbReference>
<dbReference type="STRING" id="1527444.ucyna2_01070"/>
<dbReference type="NCBIfam" id="NF008932">
    <property type="entry name" value="PRK12289.1"/>
    <property type="match status" value="1"/>
</dbReference>
<keyword evidence="3" id="KW-0963">Cytoplasm</keyword>
<dbReference type="InterPro" id="IPR027417">
    <property type="entry name" value="P-loop_NTPase"/>
</dbReference>
<keyword evidence="3" id="KW-0699">rRNA-binding</keyword>
<evidence type="ECO:0000259" key="4">
    <source>
        <dbReference type="PROSITE" id="PS50936"/>
    </source>
</evidence>
<dbReference type="AlphaFoldDB" id="A0A086CFW6"/>
<dbReference type="GO" id="GO:0042274">
    <property type="term" value="P:ribosomal small subunit biogenesis"/>
    <property type="evidence" value="ECO:0007669"/>
    <property type="project" value="UniProtKB-UniRule"/>
</dbReference>
<dbReference type="GO" id="GO:0019843">
    <property type="term" value="F:rRNA binding"/>
    <property type="evidence" value="ECO:0007669"/>
    <property type="project" value="UniProtKB-KW"/>
</dbReference>
<dbReference type="GO" id="GO:0003924">
    <property type="term" value="F:GTPase activity"/>
    <property type="evidence" value="ECO:0007669"/>
    <property type="project" value="UniProtKB-UniRule"/>
</dbReference>
<keyword evidence="3" id="KW-0479">Metal-binding</keyword>
<keyword evidence="2 3" id="KW-0342">GTP-binding</keyword>
<dbReference type="SUPFAM" id="SSF50249">
    <property type="entry name" value="Nucleic acid-binding proteins"/>
    <property type="match status" value="1"/>
</dbReference>
<name>A0A086CFW6_9CHRO</name>
<dbReference type="Gene3D" id="3.40.50.300">
    <property type="entry name" value="P-loop containing nucleotide triphosphate hydrolases"/>
    <property type="match status" value="1"/>
</dbReference>
<protein>
    <recommendedName>
        <fullName evidence="3">Small ribosomal subunit biogenesis GTPase RsgA</fullName>
        <ecNumber evidence="3">3.6.1.-</ecNumber>
    </recommendedName>
</protein>
<dbReference type="Gene3D" id="2.40.50.140">
    <property type="entry name" value="Nucleic acid-binding proteins"/>
    <property type="match status" value="1"/>
</dbReference>
<dbReference type="HAMAP" id="MF_01820">
    <property type="entry name" value="GTPase_RsgA"/>
    <property type="match status" value="1"/>
</dbReference>
<dbReference type="Gene3D" id="1.10.40.50">
    <property type="entry name" value="Probable gtpase engc, domain 3"/>
    <property type="match status" value="1"/>
</dbReference>
<evidence type="ECO:0000259" key="5">
    <source>
        <dbReference type="PROSITE" id="PS51721"/>
    </source>
</evidence>
<dbReference type="GO" id="GO:0005737">
    <property type="term" value="C:cytoplasm"/>
    <property type="evidence" value="ECO:0007669"/>
    <property type="project" value="UniProtKB-SubCell"/>
</dbReference>
<keyword evidence="3" id="KW-0862">Zinc</keyword>
<dbReference type="PATRIC" id="fig|1527444.3.peg.1019"/>
<dbReference type="EMBL" id="JPSP01000014">
    <property type="protein sequence ID" value="KFF41080.1"/>
    <property type="molecule type" value="Genomic_DNA"/>
</dbReference>
<dbReference type="PANTHER" id="PTHR32120:SF11">
    <property type="entry name" value="SMALL RIBOSOMAL SUBUNIT BIOGENESIS GTPASE RSGA 1, MITOCHONDRIAL-RELATED"/>
    <property type="match status" value="1"/>
</dbReference>
<proteinExistence type="inferred from homology"/>
<dbReference type="InterPro" id="IPR012340">
    <property type="entry name" value="NA-bd_OB-fold"/>
</dbReference>
<feature type="binding site" evidence="3">
    <location>
        <position position="274"/>
    </location>
    <ligand>
        <name>Zn(2+)</name>
        <dbReference type="ChEBI" id="CHEBI:29105"/>
    </ligand>
</feature>
<keyword evidence="3 6" id="KW-0378">Hydrolase</keyword>
<dbReference type="InterPro" id="IPR004881">
    <property type="entry name" value="Ribosome_biogen_GTPase_RsgA"/>
</dbReference>
<dbReference type="CDD" id="cd01854">
    <property type="entry name" value="YjeQ_EngC"/>
    <property type="match status" value="1"/>
</dbReference>
<keyword evidence="1 3" id="KW-0547">Nucleotide-binding</keyword>
<feature type="binding site" evidence="3">
    <location>
        <begin position="191"/>
        <end position="199"/>
    </location>
    <ligand>
        <name>GTP</name>
        <dbReference type="ChEBI" id="CHEBI:37565"/>
    </ligand>
</feature>
<evidence type="ECO:0000313" key="7">
    <source>
        <dbReference type="Proteomes" id="UP000028922"/>
    </source>
</evidence>
<organism evidence="6 7">
    <name type="scientific">Candidatus Atelocyanobacterium thalassa isolate SIO64986</name>
    <dbReference type="NCBI Taxonomy" id="1527444"/>
    <lineage>
        <taxon>Bacteria</taxon>
        <taxon>Bacillati</taxon>
        <taxon>Cyanobacteriota</taxon>
        <taxon>Cyanophyceae</taxon>
        <taxon>Oscillatoriophycideae</taxon>
        <taxon>Chroococcales</taxon>
        <taxon>Aphanothecaceae</taxon>
        <taxon>Candidatus Atelocyanobacterium</taxon>
        <taxon>Candidatus Atelocyanobacterium thalassae</taxon>
    </lineage>
</organism>
<feature type="binding site" evidence="3">
    <location>
        <position position="287"/>
    </location>
    <ligand>
        <name>Zn(2+)</name>
        <dbReference type="ChEBI" id="CHEBI:29105"/>
    </ligand>
</feature>
<keyword evidence="3" id="KW-0694">RNA-binding</keyword>
<comment type="caution">
    <text evidence="6">The sequence shown here is derived from an EMBL/GenBank/DDBJ whole genome shotgun (WGS) entry which is preliminary data.</text>
</comment>
<dbReference type="GO" id="GO:0046872">
    <property type="term" value="F:metal ion binding"/>
    <property type="evidence" value="ECO:0007669"/>
    <property type="project" value="UniProtKB-KW"/>
</dbReference>
<evidence type="ECO:0000256" key="1">
    <source>
        <dbReference type="ARBA" id="ARBA00022741"/>
    </source>
</evidence>
<comment type="function">
    <text evidence="3">One of several proteins that assist in the late maturation steps of the functional core of the 30S ribosomal subunit. Helps release RbfA from mature subunits. May play a role in the assembly of ribosomal proteins into the subunit. Circularly permuted GTPase that catalyzes slow GTP hydrolysis, GTPase activity is stimulated by the 30S ribosomal subunit.</text>
</comment>
<dbReference type="eggNOG" id="COG1162">
    <property type="taxonomic scope" value="Bacteria"/>
</dbReference>
<evidence type="ECO:0000313" key="6">
    <source>
        <dbReference type="EMBL" id="KFF41080.1"/>
    </source>
</evidence>
<feature type="domain" description="EngC GTPase" evidence="4">
    <location>
        <begin position="100"/>
        <end position="247"/>
    </location>
</feature>
<feature type="binding site" evidence="3">
    <location>
        <position position="279"/>
    </location>
    <ligand>
        <name>Zn(2+)</name>
        <dbReference type="ChEBI" id="CHEBI:29105"/>
    </ligand>
</feature>
<feature type="binding site" evidence="3">
    <location>
        <position position="281"/>
    </location>
    <ligand>
        <name>Zn(2+)</name>
        <dbReference type="ChEBI" id="CHEBI:29105"/>
    </ligand>
</feature>
<accession>A0A086CFW6</accession>
<dbReference type="Pfam" id="PF03193">
    <property type="entry name" value="RsgA_GTPase"/>
    <property type="match status" value="1"/>
</dbReference>
<dbReference type="PROSITE" id="PS51721">
    <property type="entry name" value="G_CP"/>
    <property type="match status" value="1"/>
</dbReference>
<dbReference type="PANTHER" id="PTHR32120">
    <property type="entry name" value="SMALL RIBOSOMAL SUBUNIT BIOGENESIS GTPASE RSGA"/>
    <property type="match status" value="1"/>
</dbReference>
<comment type="similarity">
    <text evidence="3">Belongs to the TRAFAC class YlqF/YawG GTPase family. RsgA subfamily.</text>
</comment>
<keyword evidence="3" id="KW-0690">Ribosome biogenesis</keyword>
<dbReference type="NCBIfam" id="TIGR00157">
    <property type="entry name" value="ribosome small subunit-dependent GTPase A"/>
    <property type="match status" value="1"/>
</dbReference>
<evidence type="ECO:0000256" key="2">
    <source>
        <dbReference type="ARBA" id="ARBA00023134"/>
    </source>
</evidence>
<comment type="subunit">
    <text evidence="3">Monomer. Associates with 30S ribosomal subunit, binds 16S rRNA.</text>
</comment>
<feature type="domain" description="CP-type G" evidence="5">
    <location>
        <begin position="91"/>
        <end position="249"/>
    </location>
</feature>
<dbReference type="PROSITE" id="PS50936">
    <property type="entry name" value="ENGC_GTPASE"/>
    <property type="match status" value="1"/>
</dbReference>
<dbReference type="EC" id="3.6.1.-" evidence="3"/>